<comment type="caution">
    <text evidence="1">The sequence shown here is derived from an EMBL/GenBank/DDBJ whole genome shotgun (WGS) entry which is preliminary data.</text>
</comment>
<evidence type="ECO:0000313" key="2">
    <source>
        <dbReference type="Proteomes" id="UP001604277"/>
    </source>
</evidence>
<dbReference type="AlphaFoldDB" id="A0ABD1WSH6"/>
<dbReference type="EMBL" id="JBFOLJ010000002">
    <property type="protein sequence ID" value="KAL2552657.1"/>
    <property type="molecule type" value="Genomic_DNA"/>
</dbReference>
<dbReference type="Proteomes" id="UP001604277">
    <property type="component" value="Unassembled WGS sequence"/>
</dbReference>
<evidence type="ECO:0000313" key="1">
    <source>
        <dbReference type="EMBL" id="KAL2552657.1"/>
    </source>
</evidence>
<organism evidence="1 2">
    <name type="scientific">Forsythia ovata</name>
    <dbReference type="NCBI Taxonomy" id="205694"/>
    <lineage>
        <taxon>Eukaryota</taxon>
        <taxon>Viridiplantae</taxon>
        <taxon>Streptophyta</taxon>
        <taxon>Embryophyta</taxon>
        <taxon>Tracheophyta</taxon>
        <taxon>Spermatophyta</taxon>
        <taxon>Magnoliopsida</taxon>
        <taxon>eudicotyledons</taxon>
        <taxon>Gunneridae</taxon>
        <taxon>Pentapetalae</taxon>
        <taxon>asterids</taxon>
        <taxon>lamiids</taxon>
        <taxon>Lamiales</taxon>
        <taxon>Oleaceae</taxon>
        <taxon>Forsythieae</taxon>
        <taxon>Forsythia</taxon>
    </lineage>
</organism>
<protein>
    <submittedName>
        <fullName evidence="1">Uncharacterized protein</fullName>
    </submittedName>
</protein>
<sequence length="180" mass="20257">MAGFYFSRVPKFKIKSGRGVSEQENISPQPLELRTGSVPEVVVPQASKATTGRFLHYSVSAENNSGRFLHCHDELDPAILERLPPSSATAAASIHKYRTSVWARATEGANISELIKMAKMNTARSHVLNCELYKDLAMKVDELRSIVVGTEDIDALRLRIKPFVRSLQFLRMPWHEPYMT</sequence>
<name>A0ABD1WSH6_9LAMI</name>
<proteinExistence type="predicted"/>
<accession>A0ABD1WSH6</accession>
<reference evidence="2" key="1">
    <citation type="submission" date="2024-07" db="EMBL/GenBank/DDBJ databases">
        <title>Two chromosome-level genome assemblies of Korean endemic species Abeliophyllum distichum and Forsythia ovata (Oleaceae).</title>
        <authorList>
            <person name="Jang H."/>
        </authorList>
    </citation>
    <scope>NUCLEOTIDE SEQUENCE [LARGE SCALE GENOMIC DNA]</scope>
</reference>
<keyword evidence="2" id="KW-1185">Reference proteome</keyword>
<gene>
    <name evidence="1" type="ORF">Fot_06276</name>
</gene>